<dbReference type="RefSeq" id="WP_206640509.1">
    <property type="nucleotide sequence ID" value="NZ_SBHX01000125.1"/>
</dbReference>
<dbReference type="PANTHER" id="PTHR30161">
    <property type="entry name" value="FLAGELLAR EXPORT PROTEIN, MEMBRANE FLHA SUBUNIT-RELATED"/>
    <property type="match status" value="1"/>
</dbReference>
<feature type="transmembrane region" description="Helical" evidence="1">
    <location>
        <begin position="43"/>
        <end position="62"/>
    </location>
</feature>
<organism evidence="2 3">
    <name type="scientific">Rhizobium leguminosarum</name>
    <dbReference type="NCBI Taxonomy" id="384"/>
    <lineage>
        <taxon>Bacteria</taxon>
        <taxon>Pseudomonadati</taxon>
        <taxon>Pseudomonadota</taxon>
        <taxon>Alphaproteobacteria</taxon>
        <taxon>Hyphomicrobiales</taxon>
        <taxon>Rhizobiaceae</taxon>
        <taxon>Rhizobium/Agrobacterium group</taxon>
        <taxon>Rhizobium</taxon>
    </lineage>
</organism>
<dbReference type="Pfam" id="PF00771">
    <property type="entry name" value="FHIPEP"/>
    <property type="match status" value="1"/>
</dbReference>
<comment type="caution">
    <text evidence="2">The sequence shown here is derived from an EMBL/GenBank/DDBJ whole genome shotgun (WGS) entry which is preliminary data.</text>
</comment>
<keyword evidence="1" id="KW-0812">Transmembrane</keyword>
<evidence type="ECO:0000313" key="2">
    <source>
        <dbReference type="EMBL" id="RWX21111.1"/>
    </source>
</evidence>
<proteinExistence type="predicted"/>
<dbReference type="EMBL" id="SBHX01000125">
    <property type="protein sequence ID" value="RWX21111.1"/>
    <property type="molecule type" value="Genomic_DNA"/>
</dbReference>
<feature type="transmembrane region" description="Helical" evidence="1">
    <location>
        <begin position="19"/>
        <end position="37"/>
    </location>
</feature>
<sequence>MAQPPALPLPKVAPSLRDVGFALGIIGIICILFLPIPPFLIDMGLAFSIAFSVLILMVSLWIQKPLDFSSFPTILLIATMTRLALNIATTRVILSHGNEGHEAAGGVIAGFASLVMSGDFVIGLIVFLILITINFIVITKGATRIAEVGARFTLDAIPGKQMSIDADLSAGIIDEKEAQRRRKELEEESSFFGAMDGASKFVRGDAVAGLIITCINVFGGIIIGYFRHGMPIGEAADVFVKLSVGDGLVSQMPALIVSLAAGLLVSRGGTVGSTDQAVVNQLSGYPRALSVSAVLMFVLALMPGLPFVPFVVLGGLLAFGAWFIP</sequence>
<dbReference type="GO" id="GO:0005886">
    <property type="term" value="C:plasma membrane"/>
    <property type="evidence" value="ECO:0007669"/>
    <property type="project" value="TreeGrafter"/>
</dbReference>
<dbReference type="PRINTS" id="PR00949">
    <property type="entry name" value="TYPE3IMAPROT"/>
</dbReference>
<keyword evidence="1" id="KW-1133">Transmembrane helix</keyword>
<protein>
    <submittedName>
        <fullName evidence="2">EscV/YscV/HrcV family type III secretion system export apparatus protein</fullName>
    </submittedName>
</protein>
<accession>A0A444HI77</accession>
<feature type="transmembrane region" description="Helical" evidence="1">
    <location>
        <begin position="248"/>
        <end position="265"/>
    </location>
</feature>
<gene>
    <name evidence="2" type="primary">flhA</name>
    <name evidence="2" type="ORF">EHI47_37375</name>
</gene>
<name>A0A444HI77_RHILE</name>
<dbReference type="PANTHER" id="PTHR30161:SF1">
    <property type="entry name" value="FLAGELLAR BIOSYNTHESIS PROTEIN FLHA-RELATED"/>
    <property type="match status" value="1"/>
</dbReference>
<feature type="transmembrane region" description="Helical" evidence="1">
    <location>
        <begin position="207"/>
        <end position="228"/>
    </location>
</feature>
<evidence type="ECO:0000256" key="1">
    <source>
        <dbReference type="SAM" id="Phobius"/>
    </source>
</evidence>
<keyword evidence="1" id="KW-0472">Membrane</keyword>
<feature type="non-terminal residue" evidence="2">
    <location>
        <position position="325"/>
    </location>
</feature>
<dbReference type="Proteomes" id="UP000283817">
    <property type="component" value="Unassembled WGS sequence"/>
</dbReference>
<dbReference type="GO" id="GO:0009306">
    <property type="term" value="P:protein secretion"/>
    <property type="evidence" value="ECO:0007669"/>
    <property type="project" value="InterPro"/>
</dbReference>
<dbReference type="InterPro" id="IPR001712">
    <property type="entry name" value="T3SS_FHIPEP"/>
</dbReference>
<dbReference type="GO" id="GO:0044780">
    <property type="term" value="P:bacterial-type flagellum assembly"/>
    <property type="evidence" value="ECO:0007669"/>
    <property type="project" value="TreeGrafter"/>
</dbReference>
<dbReference type="AlphaFoldDB" id="A0A444HI77"/>
<feature type="transmembrane region" description="Helical" evidence="1">
    <location>
        <begin position="106"/>
        <end position="137"/>
    </location>
</feature>
<evidence type="ECO:0000313" key="3">
    <source>
        <dbReference type="Proteomes" id="UP000283817"/>
    </source>
</evidence>
<reference evidence="2 3" key="1">
    <citation type="submission" date="2019-01" db="EMBL/GenBank/DDBJ databases">
        <title>RHIZO-ID as a novel technology for direct rhizobia identification.</title>
        <authorList>
            <person name="De Meyer S.E."/>
        </authorList>
    </citation>
    <scope>NUCLEOTIDE SEQUENCE [LARGE SCALE GENOMIC DNA]</scope>
    <source>
        <strain evidence="2 3">WSM448</strain>
    </source>
</reference>